<evidence type="ECO:0000313" key="1">
    <source>
        <dbReference type="EMBL" id="EDX75359.1"/>
    </source>
</evidence>
<name>B4VR80_9CYAN</name>
<keyword evidence="2" id="KW-1185">Reference proteome</keyword>
<dbReference type="STRING" id="118168.MC7420_1277"/>
<dbReference type="Proteomes" id="UP000003835">
    <property type="component" value="Unassembled WGS sequence"/>
</dbReference>
<evidence type="ECO:0008006" key="3">
    <source>
        <dbReference type="Google" id="ProtNLM"/>
    </source>
</evidence>
<dbReference type="InterPro" id="IPR008929">
    <property type="entry name" value="Chondroitin_lyas"/>
</dbReference>
<proteinExistence type="predicted"/>
<dbReference type="RefSeq" id="WP_006101070.1">
    <property type="nucleotide sequence ID" value="NZ_DS989849.1"/>
</dbReference>
<sequence>MTNNKILYLITASFLFWLGGSHPSPAEIIDPAMLSGDIRLTLKRGVWKTWEGEPVYQDITLDLVCDANECDREVWGFAPKFNQADHQGILQTSQRGRLWNLDVQMQISPDPWQSLEGQADYDIQVRLHDDNQLIGTYSGTLNDQPVKGEVQGIIRPHWSKPVANHRPLRPQEHPRLIFRQDQLPQLRQQAKTPRGEAILAQLERSLDQPIYYDGYVPTGGYHAAGYCFLSLIQQDQTAAETAWQITVNSMNQPGRRLLEHSTVVAGVALAYDLCYPAWNEEQVQQVADWLATQTALLVKGTAGNGWNPNPASNWNARARGAAGLAALALLEEGDVETWRWLKVAERNIKRYLTIGIGDRGFGSEGDHYSTEPWFLTVMPFLQAYQTVLGEDLVTRSHAAWFLPQYVTRMVGEDGEVAIPSYGRHRLSPTGSIFAVGLGIVPERLLPGVMWFFNRHWGRNGDNSFGIELPHEAAYVFAGYPQGVTPQNPAKVWGRVVVDAQKGFFTFRNQWRDENDFVTSIFVKREKPRGGHWSFPDAGSFRIWGLGGRWATAGMASDGKQRDENVVLLPEKQAGKTAKLTGFQASADGSGMVSLQHQNWLRSLAVDYSGASGVPGLFVLVDQVVDAAEPNQTWIMHTQEKVTIQGQQFTLEAESGATMQGTFITPSDVNLEFIPSETGGRIQATGRDRFIVVMTVQSGTASEVEVLGTGFNPQIQVENQTIEIIEDKIVLKSLKEGAN</sequence>
<dbReference type="AlphaFoldDB" id="B4VR80"/>
<dbReference type="HOGENOM" id="CLU_021735_0_0_3"/>
<reference evidence="1 2" key="1">
    <citation type="submission" date="2008-07" db="EMBL/GenBank/DDBJ databases">
        <authorList>
            <person name="Tandeau de Marsac N."/>
            <person name="Ferriera S."/>
            <person name="Johnson J."/>
            <person name="Kravitz S."/>
            <person name="Beeson K."/>
            <person name="Sutton G."/>
            <person name="Rogers Y.-H."/>
            <person name="Friedman R."/>
            <person name="Frazier M."/>
            <person name="Venter J.C."/>
        </authorList>
    </citation>
    <scope>NUCLEOTIDE SEQUENCE [LARGE SCALE GENOMIC DNA]</scope>
    <source>
        <strain evidence="1 2">PCC 7420</strain>
    </source>
</reference>
<dbReference type="Gene3D" id="1.50.10.100">
    <property type="entry name" value="Chondroitin AC/alginate lyase"/>
    <property type="match status" value="1"/>
</dbReference>
<dbReference type="SUPFAM" id="SSF48230">
    <property type="entry name" value="Chondroitin AC/alginate lyase"/>
    <property type="match status" value="1"/>
</dbReference>
<protein>
    <recommendedName>
        <fullName evidence="3">Heparinase II/III-like protein</fullName>
    </recommendedName>
</protein>
<gene>
    <name evidence="1" type="ORF">MC7420_1277</name>
</gene>
<dbReference type="Gene3D" id="2.70.98.70">
    <property type="match status" value="1"/>
</dbReference>
<evidence type="ECO:0000313" key="2">
    <source>
        <dbReference type="Proteomes" id="UP000003835"/>
    </source>
</evidence>
<dbReference type="EMBL" id="DS989849">
    <property type="protein sequence ID" value="EDX75359.1"/>
    <property type="molecule type" value="Genomic_DNA"/>
</dbReference>
<accession>B4VR80</accession>
<dbReference type="eggNOG" id="ENOG502ZB7I">
    <property type="taxonomic scope" value="Bacteria"/>
</dbReference>
<organism evidence="1 2">
    <name type="scientific">Coleofasciculus chthonoplastes PCC 7420</name>
    <dbReference type="NCBI Taxonomy" id="118168"/>
    <lineage>
        <taxon>Bacteria</taxon>
        <taxon>Bacillati</taxon>
        <taxon>Cyanobacteriota</taxon>
        <taxon>Cyanophyceae</taxon>
        <taxon>Coleofasciculales</taxon>
        <taxon>Coleofasciculaceae</taxon>
        <taxon>Coleofasciculus</taxon>
    </lineage>
</organism>
<dbReference type="OrthoDB" id="417335at2"/>